<dbReference type="Proteomes" id="UP001341281">
    <property type="component" value="Chromosome 05"/>
</dbReference>
<dbReference type="PANTHER" id="PTHR33067:SF32">
    <property type="entry name" value="ASPARTIC PEPTIDASE DDI1-TYPE DOMAIN-CONTAINING PROTEIN"/>
    <property type="match status" value="1"/>
</dbReference>
<reference evidence="2 3" key="1">
    <citation type="submission" date="2024-02" db="EMBL/GenBank/DDBJ databases">
        <title>High-quality chromosome-scale genome assembly of Pensacola bahiagrass (Paspalum notatum Flugge var. saurae).</title>
        <authorList>
            <person name="Vega J.M."/>
            <person name="Podio M."/>
            <person name="Orjuela J."/>
            <person name="Siena L.A."/>
            <person name="Pessino S.C."/>
            <person name="Combes M.C."/>
            <person name="Mariac C."/>
            <person name="Albertini E."/>
            <person name="Pupilli F."/>
            <person name="Ortiz J.P.A."/>
            <person name="Leblanc O."/>
        </authorList>
    </citation>
    <scope>NUCLEOTIDE SEQUENCE [LARGE SCALE GENOMIC DNA]</scope>
    <source>
        <strain evidence="2">R1</strain>
        <tissue evidence="2">Leaf</tissue>
    </source>
</reference>
<gene>
    <name evidence="2" type="ORF">U9M48_023353</name>
</gene>
<evidence type="ECO:0000256" key="1">
    <source>
        <dbReference type="SAM" id="MobiDB-lite"/>
    </source>
</evidence>
<protein>
    <recommendedName>
        <fullName evidence="4">Aspartic peptidase DDI1-type domain-containing protein</fullName>
    </recommendedName>
</protein>
<dbReference type="CDD" id="cd00303">
    <property type="entry name" value="retropepsin_like"/>
    <property type="match status" value="1"/>
</dbReference>
<name>A0AAQ3WVW5_PASNO</name>
<dbReference type="Gene3D" id="2.40.70.10">
    <property type="entry name" value="Acid Proteases"/>
    <property type="match status" value="1"/>
</dbReference>
<proteinExistence type="predicted"/>
<dbReference type="EMBL" id="CP144749">
    <property type="protein sequence ID" value="WVZ75281.1"/>
    <property type="molecule type" value="Genomic_DNA"/>
</dbReference>
<sequence>MDMLAAKMDLLIKKLEDNPKTAPVQALNTRMTCKEQEKTTETKERDDPETNPEAAKEKAPLKILPHDFYDTTVLPFPQCNKKAATDEQHSKFVEVTKKLYNKKLMPSAEVVHMTEECSAAILNQPPQKKKDPGSPTIPCSIGNQVFNQALCDLGASIKVMPKVVFDKLNPAALASTTMCIKLMDQSIRHPTGITEDVSVEIQNFHIPMDFVVLDMEIDAKTPLILGRPFLSTAQASIDVGAGEVHLNINGTRETFSFKPKVEQCNQVKFKCQKYVPKPPIIDPSGKRWIVS</sequence>
<dbReference type="InterPro" id="IPR021109">
    <property type="entry name" value="Peptidase_aspartic_dom_sf"/>
</dbReference>
<dbReference type="AlphaFoldDB" id="A0AAQ3WVW5"/>
<evidence type="ECO:0008006" key="4">
    <source>
        <dbReference type="Google" id="ProtNLM"/>
    </source>
</evidence>
<evidence type="ECO:0000313" key="2">
    <source>
        <dbReference type="EMBL" id="WVZ75281.1"/>
    </source>
</evidence>
<feature type="region of interest" description="Disordered" evidence="1">
    <location>
        <begin position="28"/>
        <end position="59"/>
    </location>
</feature>
<evidence type="ECO:0000313" key="3">
    <source>
        <dbReference type="Proteomes" id="UP001341281"/>
    </source>
</evidence>
<dbReference type="SUPFAM" id="SSF50630">
    <property type="entry name" value="Acid proteases"/>
    <property type="match status" value="1"/>
</dbReference>
<organism evidence="2 3">
    <name type="scientific">Paspalum notatum var. saurae</name>
    <dbReference type="NCBI Taxonomy" id="547442"/>
    <lineage>
        <taxon>Eukaryota</taxon>
        <taxon>Viridiplantae</taxon>
        <taxon>Streptophyta</taxon>
        <taxon>Embryophyta</taxon>
        <taxon>Tracheophyta</taxon>
        <taxon>Spermatophyta</taxon>
        <taxon>Magnoliopsida</taxon>
        <taxon>Liliopsida</taxon>
        <taxon>Poales</taxon>
        <taxon>Poaceae</taxon>
        <taxon>PACMAD clade</taxon>
        <taxon>Panicoideae</taxon>
        <taxon>Andropogonodae</taxon>
        <taxon>Paspaleae</taxon>
        <taxon>Paspalinae</taxon>
        <taxon>Paspalum</taxon>
    </lineage>
</organism>
<dbReference type="PANTHER" id="PTHR33067">
    <property type="entry name" value="RNA-DIRECTED DNA POLYMERASE-RELATED"/>
    <property type="match status" value="1"/>
</dbReference>
<feature type="compositionally biased region" description="Basic and acidic residues" evidence="1">
    <location>
        <begin position="32"/>
        <end position="59"/>
    </location>
</feature>
<accession>A0AAQ3WVW5</accession>
<keyword evidence="3" id="KW-1185">Reference proteome</keyword>